<dbReference type="SUPFAM" id="SSF141571">
    <property type="entry name" value="Pentapeptide repeat-like"/>
    <property type="match status" value="2"/>
</dbReference>
<dbReference type="EMBL" id="CP032153">
    <property type="protein sequence ID" value="AYN20972.1"/>
    <property type="molecule type" value="Genomic_DNA"/>
</dbReference>
<dbReference type="Pfam" id="PF09937">
    <property type="entry name" value="DUF2169"/>
    <property type="match status" value="1"/>
</dbReference>
<proteinExistence type="predicted"/>
<feature type="domain" description="DUF2169" evidence="1">
    <location>
        <begin position="53"/>
        <end position="293"/>
    </location>
</feature>
<organism evidence="2 3">
    <name type="scientific">Alcaligenes aquatilis</name>
    <dbReference type="NCBI Taxonomy" id="323284"/>
    <lineage>
        <taxon>Bacteria</taxon>
        <taxon>Pseudomonadati</taxon>
        <taxon>Pseudomonadota</taxon>
        <taxon>Betaproteobacteria</taxon>
        <taxon>Burkholderiales</taxon>
        <taxon>Alcaligenaceae</taxon>
        <taxon>Alcaligenes</taxon>
    </lineage>
</organism>
<evidence type="ECO:0000313" key="2">
    <source>
        <dbReference type="EMBL" id="AYN20972.1"/>
    </source>
</evidence>
<dbReference type="Proteomes" id="UP000268070">
    <property type="component" value="Chromosome"/>
</dbReference>
<dbReference type="InterPro" id="IPR001646">
    <property type="entry name" value="5peptide_repeat"/>
</dbReference>
<gene>
    <name evidence="2" type="ORF">D3M96_10815</name>
</gene>
<dbReference type="InterPro" id="IPR051082">
    <property type="entry name" value="Pentapeptide-BTB/POZ_domain"/>
</dbReference>
<dbReference type="Pfam" id="PF00805">
    <property type="entry name" value="Pentapeptide"/>
    <property type="match status" value="5"/>
</dbReference>
<dbReference type="PANTHER" id="PTHR14136:SF17">
    <property type="entry name" value="BTB_POZ DOMAIN-CONTAINING PROTEIN KCTD9"/>
    <property type="match status" value="1"/>
</dbReference>
<dbReference type="OrthoDB" id="237820at2"/>
<name>A0A3G2HUY7_9BURK</name>
<sequence>MDIDKPDDVLLMQAYHAQAGQARWVVTLGYVWQAGGCLPEAQAWPWLLAHFPDEAFDAGLKKTRGSYGVAGQAWAPPGQHTTAMAVQVQLGHLQKTLHVHGTRRWQHTLAGWRASAAEPFQSLPLTLRQAYGGAGYNENPYGCGWLKDPEQAQGVLLPHTEHPDTPVLSPADRWGPAILTRLPAGAGSRMRWVGTVDERWEKERFPWLPDDTDPRLFDAFPQDQVRDGYWQGTESWRVQGMHPQRPEVSGRLPGLRPRLLLRRKGSERIEEAVLDLDTVWLFPQDERVLMLYRASIPVQRADAADVAAAAVFTEYAHEPAGSLPDLQARWTALHAAAGAQGMAHETPQDKEMEPLSDLPQMADASQADPQILAQLQDSLEQGRAQGNAWIADMEERLAPYSPVSLPRIAPLAALVLSEKAEDSDPLQSIEHALQQGQDQLLAQVKDVATRLELDEKPLLALAQLPRAPSTSGPVDMLAEIQAAKAGWADVPPSAFDALEEQGTSLHAELAEMDQRLDSLAAELAVLQAGLAAQGAPQQFIDTLEQFHAHRQAGHSLRGCHLMGLDLRGVELDGADLSGAVLEACILAGKRIDALNLTGARLQNCDLQGVVLSAARLAAGQWENCSLEGGGFAQAQAERLGMTSCRLAGSNWHAAQLDGADLSQCTLDRACFSQAVLRGATFSGAQGHDVDWVGAQMADVRLDSGCILREADMRSADMRGASLQDSDLRGSRFDQADLSDAFLQICDLRAATGWQVQAARSIFKEVNWTGARWPGANFLDAAFDYALIDQTDWRGANLYGAQLGSATVRSVDLEGALLGHLPDWARHTQGGKSR</sequence>
<evidence type="ECO:0000259" key="1">
    <source>
        <dbReference type="Pfam" id="PF09937"/>
    </source>
</evidence>
<protein>
    <submittedName>
        <fullName evidence="2">DUF2169 domain-containing protein</fullName>
    </submittedName>
</protein>
<accession>A0A3G2HUY7</accession>
<reference evidence="2 3" key="1">
    <citation type="submission" date="2018-09" db="EMBL/GenBank/DDBJ databases">
        <title>Complete genome sequence of the hydrocarbonoclastic bacterium Alcaligenes aquatilis QD168, isolated from a crude-oil polluted marine sediment of Central Chile.</title>
        <authorList>
            <person name="Duran R.E."/>
            <person name="Barra B."/>
            <person name="Salva-Serra F."/>
            <person name="Mendez V."/>
            <person name="Moore E.R.B."/>
            <person name="Seeger M."/>
        </authorList>
    </citation>
    <scope>NUCLEOTIDE SEQUENCE [LARGE SCALE GENOMIC DNA]</scope>
    <source>
        <strain evidence="2 3">QD168</strain>
    </source>
</reference>
<dbReference type="InterPro" id="IPR018683">
    <property type="entry name" value="DUF2169"/>
</dbReference>
<dbReference type="AlphaFoldDB" id="A0A3G2HUY7"/>
<dbReference type="RefSeq" id="WP_108727508.1">
    <property type="nucleotide sequence ID" value="NZ_CP022390.1"/>
</dbReference>
<dbReference type="PANTHER" id="PTHR14136">
    <property type="entry name" value="BTB_POZ DOMAIN-CONTAINING PROTEIN KCTD9"/>
    <property type="match status" value="1"/>
</dbReference>
<dbReference type="Gene3D" id="2.160.20.80">
    <property type="entry name" value="E3 ubiquitin-protein ligase SopA"/>
    <property type="match status" value="2"/>
</dbReference>
<evidence type="ECO:0000313" key="3">
    <source>
        <dbReference type="Proteomes" id="UP000268070"/>
    </source>
</evidence>
<dbReference type="KEGG" id="aaqu:D3M96_10815"/>